<dbReference type="Proteomes" id="UP000281553">
    <property type="component" value="Unassembled WGS sequence"/>
</dbReference>
<dbReference type="PROSITE" id="PS51354">
    <property type="entry name" value="GLUTAREDOXIN_2"/>
    <property type="match status" value="1"/>
</dbReference>
<sequence>MSAPDPKFVEKLKNKIDNAAVLVFTKTTCPYCVKVKKRFTDLNIPFGYLDLDQKANGSTIQKALKEISGVETVPQIFFRGKFMGGCSDVDEIADDKLVAMSQKMEYDYDLLVIGGGSGGLALARVVNYPYVFPLPHTMGKAVAALD</sequence>
<dbReference type="InterPro" id="IPR014025">
    <property type="entry name" value="Glutaredoxin_subgr"/>
</dbReference>
<dbReference type="GO" id="GO:0015038">
    <property type="term" value="F:glutathione disulfide oxidoreductase activity"/>
    <property type="evidence" value="ECO:0007669"/>
    <property type="project" value="TreeGrafter"/>
</dbReference>
<dbReference type="InterPro" id="IPR011899">
    <property type="entry name" value="Glutaredoxin_euk/vir"/>
</dbReference>
<evidence type="ECO:0000313" key="3">
    <source>
        <dbReference type="Proteomes" id="UP000281553"/>
    </source>
</evidence>
<gene>
    <name evidence="2" type="ORF">DILT_LOCUS19351</name>
</gene>
<accession>A0A3P7P6K1</accession>
<dbReference type="GO" id="GO:0005737">
    <property type="term" value="C:cytoplasm"/>
    <property type="evidence" value="ECO:0007669"/>
    <property type="project" value="TreeGrafter"/>
</dbReference>
<proteinExistence type="predicted"/>
<protein>
    <recommendedName>
        <fullName evidence="1">Glutaredoxin domain-containing protein</fullName>
    </recommendedName>
</protein>
<dbReference type="NCBIfam" id="TIGR02180">
    <property type="entry name" value="GRX_euk"/>
    <property type="match status" value="1"/>
</dbReference>
<dbReference type="EMBL" id="UYRU01111824">
    <property type="protein sequence ID" value="VDN44508.1"/>
    <property type="molecule type" value="Genomic_DNA"/>
</dbReference>
<evidence type="ECO:0000313" key="2">
    <source>
        <dbReference type="EMBL" id="VDN44508.1"/>
    </source>
</evidence>
<dbReference type="InterPro" id="IPR002109">
    <property type="entry name" value="Glutaredoxin"/>
</dbReference>
<reference evidence="2 3" key="1">
    <citation type="submission" date="2018-11" db="EMBL/GenBank/DDBJ databases">
        <authorList>
            <consortium name="Pathogen Informatics"/>
        </authorList>
    </citation>
    <scope>NUCLEOTIDE SEQUENCE [LARGE SCALE GENOMIC DNA]</scope>
</reference>
<dbReference type="SUPFAM" id="SSF52833">
    <property type="entry name" value="Thioredoxin-like"/>
    <property type="match status" value="1"/>
</dbReference>
<dbReference type="AlphaFoldDB" id="A0A3P7P6K1"/>
<dbReference type="InterPro" id="IPR036249">
    <property type="entry name" value="Thioredoxin-like_sf"/>
</dbReference>
<dbReference type="Gene3D" id="3.40.30.10">
    <property type="entry name" value="Glutaredoxin"/>
    <property type="match status" value="1"/>
</dbReference>
<name>A0A3P7P6K1_DIBLA</name>
<organism evidence="2 3">
    <name type="scientific">Dibothriocephalus latus</name>
    <name type="common">Fish tapeworm</name>
    <name type="synonym">Diphyllobothrium latum</name>
    <dbReference type="NCBI Taxonomy" id="60516"/>
    <lineage>
        <taxon>Eukaryota</taxon>
        <taxon>Metazoa</taxon>
        <taxon>Spiralia</taxon>
        <taxon>Lophotrochozoa</taxon>
        <taxon>Platyhelminthes</taxon>
        <taxon>Cestoda</taxon>
        <taxon>Eucestoda</taxon>
        <taxon>Diphyllobothriidea</taxon>
        <taxon>Diphyllobothriidae</taxon>
        <taxon>Dibothriocephalus</taxon>
    </lineage>
</organism>
<dbReference type="InterPro" id="IPR036188">
    <property type="entry name" value="FAD/NAD-bd_sf"/>
</dbReference>
<dbReference type="PANTHER" id="PTHR45694:SF18">
    <property type="entry name" value="GLUTAREDOXIN-1-RELATED"/>
    <property type="match status" value="1"/>
</dbReference>
<dbReference type="OrthoDB" id="418495at2759"/>
<feature type="domain" description="Glutaredoxin" evidence="1">
    <location>
        <begin position="21"/>
        <end position="82"/>
    </location>
</feature>
<dbReference type="PRINTS" id="PR00160">
    <property type="entry name" value="GLUTAREDOXIN"/>
</dbReference>
<evidence type="ECO:0000259" key="1">
    <source>
        <dbReference type="Pfam" id="PF00462"/>
    </source>
</evidence>
<dbReference type="CDD" id="cd03419">
    <property type="entry name" value="GRX_GRXh_1_2_like"/>
    <property type="match status" value="1"/>
</dbReference>
<dbReference type="Gene3D" id="3.50.50.60">
    <property type="entry name" value="FAD/NAD(P)-binding domain"/>
    <property type="match status" value="1"/>
</dbReference>
<dbReference type="PANTHER" id="PTHR45694">
    <property type="entry name" value="GLUTAREDOXIN 2"/>
    <property type="match status" value="1"/>
</dbReference>
<dbReference type="Pfam" id="PF00462">
    <property type="entry name" value="Glutaredoxin"/>
    <property type="match status" value="1"/>
</dbReference>
<keyword evidence="3" id="KW-1185">Reference proteome</keyword>
<dbReference type="GO" id="GO:0034599">
    <property type="term" value="P:cellular response to oxidative stress"/>
    <property type="evidence" value="ECO:0007669"/>
    <property type="project" value="TreeGrafter"/>
</dbReference>